<dbReference type="Proteomes" id="UP000214355">
    <property type="component" value="Chromosome I"/>
</dbReference>
<dbReference type="RefSeq" id="WP_091279243.1">
    <property type="nucleotide sequence ID" value="NZ_JABAPH010000065.1"/>
</dbReference>
<dbReference type="Gene3D" id="3.30.420.40">
    <property type="match status" value="2"/>
</dbReference>
<dbReference type="GO" id="GO:0016301">
    <property type="term" value="F:kinase activity"/>
    <property type="evidence" value="ECO:0007669"/>
    <property type="project" value="UniProtKB-KW"/>
</dbReference>
<sequence>MTIKIGADIGGTTMAVAQVNDDGQIFDRIEIPSPARESGFAVVRELKQIVSSRWPQATSVGIGAAGVIDAEGNILTASDSFRNWAGFALRAQVQCALEIPVGVENDVNAFLLGETLCGTVAGETDCLGVMLGTGVGGAIMLDGKILHGPRGAAAEIGHMPGFGSLPCTCGGSGHVETTSSGRSIARLYSQATGNKVTSAREVSQAAQQGDQIAVETLVNAGRYVALAIIQTATILDLDSVVVGGGVTRDWEYLSVGFADVIEQNPLVSGTRLVIHKSILGGDAVLIGAARKGAELC</sequence>
<keyword evidence="3" id="KW-1185">Reference proteome</keyword>
<dbReference type="EMBL" id="LT629804">
    <property type="protein sequence ID" value="SDU78241.1"/>
    <property type="molecule type" value="Genomic_DNA"/>
</dbReference>
<dbReference type="PANTHER" id="PTHR18964:SF169">
    <property type="entry name" value="N-ACETYLMANNOSAMINE KINASE"/>
    <property type="match status" value="1"/>
</dbReference>
<organism evidence="2 3">
    <name type="scientific">Arcanobacterium phocae</name>
    <dbReference type="NCBI Taxonomy" id="131112"/>
    <lineage>
        <taxon>Bacteria</taxon>
        <taxon>Bacillati</taxon>
        <taxon>Actinomycetota</taxon>
        <taxon>Actinomycetes</taxon>
        <taxon>Actinomycetales</taxon>
        <taxon>Actinomycetaceae</taxon>
        <taxon>Arcanobacterium</taxon>
    </lineage>
</organism>
<protein>
    <submittedName>
        <fullName evidence="2">Glucokinase</fullName>
    </submittedName>
</protein>
<keyword evidence="2" id="KW-0418">Kinase</keyword>
<dbReference type="OrthoDB" id="8772678at2"/>
<dbReference type="STRING" id="131112.SAMN04489737_0387"/>
<dbReference type="InterPro" id="IPR049874">
    <property type="entry name" value="ROK_cs"/>
</dbReference>
<accession>A0A1H2LCD7</accession>
<dbReference type="Pfam" id="PF00480">
    <property type="entry name" value="ROK"/>
    <property type="match status" value="1"/>
</dbReference>
<dbReference type="SUPFAM" id="SSF53067">
    <property type="entry name" value="Actin-like ATPase domain"/>
    <property type="match status" value="1"/>
</dbReference>
<dbReference type="GeneID" id="65344142"/>
<proteinExistence type="inferred from homology"/>
<dbReference type="AlphaFoldDB" id="A0A1H2LCD7"/>
<gene>
    <name evidence="2" type="ORF">SAMN04489737_0387</name>
</gene>
<dbReference type="InterPro" id="IPR043129">
    <property type="entry name" value="ATPase_NBD"/>
</dbReference>
<dbReference type="InterPro" id="IPR000600">
    <property type="entry name" value="ROK"/>
</dbReference>
<keyword evidence="2" id="KW-0808">Transferase</keyword>
<dbReference type="PANTHER" id="PTHR18964">
    <property type="entry name" value="ROK (REPRESSOR, ORF, KINASE) FAMILY"/>
    <property type="match status" value="1"/>
</dbReference>
<dbReference type="PROSITE" id="PS01125">
    <property type="entry name" value="ROK"/>
    <property type="match status" value="1"/>
</dbReference>
<name>A0A1H2LCD7_9ACTO</name>
<evidence type="ECO:0000313" key="3">
    <source>
        <dbReference type="Proteomes" id="UP000214355"/>
    </source>
</evidence>
<reference evidence="3" key="1">
    <citation type="submission" date="2016-10" db="EMBL/GenBank/DDBJ databases">
        <authorList>
            <person name="Varghese N."/>
            <person name="Submissions S."/>
        </authorList>
    </citation>
    <scope>NUCLEOTIDE SEQUENCE [LARGE SCALE GENOMIC DNA]</scope>
    <source>
        <strain evidence="3">DSM 10002</strain>
    </source>
</reference>
<evidence type="ECO:0000256" key="1">
    <source>
        <dbReference type="ARBA" id="ARBA00006479"/>
    </source>
</evidence>
<comment type="similarity">
    <text evidence="1">Belongs to the ROK (NagC/XylR) family.</text>
</comment>
<evidence type="ECO:0000313" key="2">
    <source>
        <dbReference type="EMBL" id="SDU78241.1"/>
    </source>
</evidence>